<feature type="chain" id="PRO_5046579430" evidence="2">
    <location>
        <begin position="24"/>
        <end position="409"/>
    </location>
</feature>
<feature type="signal peptide" evidence="2">
    <location>
        <begin position="1"/>
        <end position="23"/>
    </location>
</feature>
<evidence type="ECO:0000313" key="4">
    <source>
        <dbReference type="Proteomes" id="UP000815325"/>
    </source>
</evidence>
<evidence type="ECO:0000256" key="2">
    <source>
        <dbReference type="SAM" id="SignalP"/>
    </source>
</evidence>
<sequence length="409" mass="46077">MRSCLTACMLCMSSLTCIPSPSAELVGPSEDSEGRPGECLSQKSTTCLVDRRNAEEKELWNKAVERRTELKRINGNLATVEKELESLKKRPGKDGKAASLKGLNNEKMDLVKKREQLAAEAVTEIRALHVTTQIRRALEQVSSHRGAAAEMHVLQTLKMANQTRYRRGAHGLWKQPVKEAVTDIFGLNELQKAHQATSRGARAHSELLVIEAVTEICTLRFTRQTRHILAQGCVHLRRHIIGILLRRHILCRKVRHAHRRRYTSRVRQTNHAGHILPHTHPTHEEASQVLTHSPNASQVNASQVLTHSPNPCEGKSNCAQSFAIPCNEYVHVYGLGHQTSMNNRQCIFSDVGQKCTALFSTRTFWQQGSRRKAYKDCKREGWALPLVKHNCTDSGLEGPRMRIDKCPKD</sequence>
<protein>
    <submittedName>
        <fullName evidence="3">Uncharacterized protein</fullName>
    </submittedName>
</protein>
<gene>
    <name evidence="3" type="ORF">DUNSADRAFT_2606</name>
</gene>
<name>A0ABQ7GVA6_DUNSA</name>
<evidence type="ECO:0000313" key="3">
    <source>
        <dbReference type="EMBL" id="KAF5838545.1"/>
    </source>
</evidence>
<feature type="coiled-coil region" evidence="1">
    <location>
        <begin position="70"/>
        <end position="120"/>
    </location>
</feature>
<accession>A0ABQ7GVA6</accession>
<reference evidence="3" key="1">
    <citation type="submission" date="2017-08" db="EMBL/GenBank/DDBJ databases">
        <authorList>
            <person name="Polle J.E."/>
            <person name="Barry K."/>
            <person name="Cushman J."/>
            <person name="Schmutz J."/>
            <person name="Tran D."/>
            <person name="Hathwaick L.T."/>
            <person name="Yim W.C."/>
            <person name="Jenkins J."/>
            <person name="Mckie-Krisberg Z.M."/>
            <person name="Prochnik S."/>
            <person name="Lindquist E."/>
            <person name="Dockter R.B."/>
            <person name="Adam C."/>
            <person name="Molina H."/>
            <person name="Bunkerborg J."/>
            <person name="Jin E."/>
            <person name="Buchheim M."/>
            <person name="Magnuson J."/>
        </authorList>
    </citation>
    <scope>NUCLEOTIDE SEQUENCE</scope>
    <source>
        <strain evidence="3">CCAP 19/18</strain>
    </source>
</reference>
<proteinExistence type="predicted"/>
<keyword evidence="2" id="KW-0732">Signal</keyword>
<dbReference type="EMBL" id="MU069574">
    <property type="protein sequence ID" value="KAF5838545.1"/>
    <property type="molecule type" value="Genomic_DNA"/>
</dbReference>
<keyword evidence="1" id="KW-0175">Coiled coil</keyword>
<evidence type="ECO:0000256" key="1">
    <source>
        <dbReference type="SAM" id="Coils"/>
    </source>
</evidence>
<keyword evidence="4" id="KW-1185">Reference proteome</keyword>
<organism evidence="3 4">
    <name type="scientific">Dunaliella salina</name>
    <name type="common">Green alga</name>
    <name type="synonym">Protococcus salinus</name>
    <dbReference type="NCBI Taxonomy" id="3046"/>
    <lineage>
        <taxon>Eukaryota</taxon>
        <taxon>Viridiplantae</taxon>
        <taxon>Chlorophyta</taxon>
        <taxon>core chlorophytes</taxon>
        <taxon>Chlorophyceae</taxon>
        <taxon>CS clade</taxon>
        <taxon>Chlamydomonadales</taxon>
        <taxon>Dunaliellaceae</taxon>
        <taxon>Dunaliella</taxon>
    </lineage>
</organism>
<comment type="caution">
    <text evidence="3">The sequence shown here is derived from an EMBL/GenBank/DDBJ whole genome shotgun (WGS) entry which is preliminary data.</text>
</comment>
<dbReference type="Proteomes" id="UP000815325">
    <property type="component" value="Unassembled WGS sequence"/>
</dbReference>